<dbReference type="AlphaFoldDB" id="A0A9Q0JNV9"/>
<evidence type="ECO:0000256" key="3">
    <source>
        <dbReference type="ARBA" id="ARBA00022523"/>
    </source>
</evidence>
<evidence type="ECO:0000256" key="7">
    <source>
        <dbReference type="ARBA" id="ARBA00023278"/>
    </source>
</evidence>
<dbReference type="EMBL" id="JAKUCV010000845">
    <property type="protein sequence ID" value="KAJ4848668.1"/>
    <property type="molecule type" value="Genomic_DNA"/>
</dbReference>
<reference evidence="10" key="2">
    <citation type="journal article" date="2023" name="Plants (Basel)">
        <title>Annotation of the Turnera subulata (Passifloraceae) Draft Genome Reveals the S-Locus Evolved after the Divergence of Turneroideae from Passifloroideae in a Stepwise Manner.</title>
        <authorList>
            <person name="Henning P.M."/>
            <person name="Roalson E.H."/>
            <person name="Mir W."/>
            <person name="McCubbin A.G."/>
            <person name="Shore J.S."/>
        </authorList>
    </citation>
    <scope>NUCLEOTIDE SEQUENCE</scope>
    <source>
        <strain evidence="10">F60SS</strain>
    </source>
</reference>
<dbReference type="GO" id="GO:1902025">
    <property type="term" value="P:nitrate import"/>
    <property type="evidence" value="ECO:0007669"/>
    <property type="project" value="TreeGrafter"/>
</dbReference>
<evidence type="ECO:0000313" key="10">
    <source>
        <dbReference type="EMBL" id="KAJ4848668.1"/>
    </source>
</evidence>
<evidence type="ECO:0000256" key="9">
    <source>
        <dbReference type="SAM" id="SignalP"/>
    </source>
</evidence>
<keyword evidence="7" id="KW-0379">Hydroxylation</keyword>
<dbReference type="GO" id="GO:0048046">
    <property type="term" value="C:apoplast"/>
    <property type="evidence" value="ECO:0007669"/>
    <property type="project" value="UniProtKB-SubCell"/>
</dbReference>
<sequence length="114" mass="12400">MASTKMIHACISLLLILTLQLHSIEARNLKRESENEFPKLQTTGFLENKTRKLLQENSHLHVHDNSDKPVTNVSPPTPPAPAVGQPAPPPGHRVDDFRPTAPGHSPGVGHSLQG</sequence>
<keyword evidence="11" id="KW-1185">Reference proteome</keyword>
<dbReference type="GO" id="GO:0048364">
    <property type="term" value="P:root development"/>
    <property type="evidence" value="ECO:0007669"/>
    <property type="project" value="InterPro"/>
</dbReference>
<proteinExistence type="inferred from homology"/>
<dbReference type="GO" id="GO:1901371">
    <property type="term" value="P:regulation of leaf morphogenesis"/>
    <property type="evidence" value="ECO:0007669"/>
    <property type="project" value="TreeGrafter"/>
</dbReference>
<feature type="region of interest" description="Disordered" evidence="8">
    <location>
        <begin position="56"/>
        <end position="114"/>
    </location>
</feature>
<dbReference type="Proteomes" id="UP001141552">
    <property type="component" value="Unassembled WGS sequence"/>
</dbReference>
<keyword evidence="3" id="KW-0052">Apoplast</keyword>
<accession>A0A9Q0JNV9</accession>
<evidence type="ECO:0000313" key="11">
    <source>
        <dbReference type="Proteomes" id="UP001141552"/>
    </source>
</evidence>
<evidence type="ECO:0000256" key="4">
    <source>
        <dbReference type="ARBA" id="ARBA00022525"/>
    </source>
</evidence>
<dbReference type="PANTHER" id="PTHR33348:SF40">
    <property type="entry name" value="PRECURSOR OF CEP3"/>
    <property type="match status" value="1"/>
</dbReference>
<dbReference type="InterPro" id="IPR033250">
    <property type="entry name" value="CEP"/>
</dbReference>
<name>A0A9Q0JNV9_9ROSI</name>
<comment type="caution">
    <text evidence="10">The sequence shown here is derived from an EMBL/GenBank/DDBJ whole genome shotgun (WGS) entry which is preliminary data.</text>
</comment>
<dbReference type="GO" id="GO:0005179">
    <property type="term" value="F:hormone activity"/>
    <property type="evidence" value="ECO:0007669"/>
    <property type="project" value="UniProtKB-KW"/>
</dbReference>
<keyword evidence="5" id="KW-0372">Hormone</keyword>
<dbReference type="GO" id="GO:0006995">
    <property type="term" value="P:cellular response to nitrogen starvation"/>
    <property type="evidence" value="ECO:0007669"/>
    <property type="project" value="UniProtKB-ARBA"/>
</dbReference>
<evidence type="ECO:0000256" key="6">
    <source>
        <dbReference type="ARBA" id="ARBA00022729"/>
    </source>
</evidence>
<evidence type="ECO:0000256" key="1">
    <source>
        <dbReference type="ARBA" id="ARBA00004271"/>
    </source>
</evidence>
<evidence type="ECO:0000256" key="8">
    <source>
        <dbReference type="SAM" id="MobiDB-lite"/>
    </source>
</evidence>
<feature type="compositionally biased region" description="Pro residues" evidence="8">
    <location>
        <begin position="75"/>
        <end position="91"/>
    </location>
</feature>
<reference evidence="10" key="1">
    <citation type="submission" date="2022-02" db="EMBL/GenBank/DDBJ databases">
        <authorList>
            <person name="Henning P.M."/>
            <person name="McCubbin A.G."/>
            <person name="Shore J.S."/>
        </authorList>
    </citation>
    <scope>NUCLEOTIDE SEQUENCE</scope>
    <source>
        <strain evidence="10">F60SS</strain>
        <tissue evidence="10">Leaves</tissue>
    </source>
</reference>
<comment type="similarity">
    <text evidence="2">Belongs to the C-terminally encoded plant signaling peptide (CEP) family.</text>
</comment>
<organism evidence="10 11">
    <name type="scientific">Turnera subulata</name>
    <dbReference type="NCBI Taxonomy" id="218843"/>
    <lineage>
        <taxon>Eukaryota</taxon>
        <taxon>Viridiplantae</taxon>
        <taxon>Streptophyta</taxon>
        <taxon>Embryophyta</taxon>
        <taxon>Tracheophyta</taxon>
        <taxon>Spermatophyta</taxon>
        <taxon>Magnoliopsida</taxon>
        <taxon>eudicotyledons</taxon>
        <taxon>Gunneridae</taxon>
        <taxon>Pentapetalae</taxon>
        <taxon>rosids</taxon>
        <taxon>fabids</taxon>
        <taxon>Malpighiales</taxon>
        <taxon>Passifloraceae</taxon>
        <taxon>Turnera</taxon>
    </lineage>
</organism>
<evidence type="ECO:0000256" key="2">
    <source>
        <dbReference type="ARBA" id="ARBA00008963"/>
    </source>
</evidence>
<gene>
    <name evidence="10" type="ORF">Tsubulata_041006</name>
</gene>
<keyword evidence="4" id="KW-0964">Secreted</keyword>
<dbReference type="OrthoDB" id="1414493at2759"/>
<feature type="signal peptide" evidence="9">
    <location>
        <begin position="1"/>
        <end position="26"/>
    </location>
</feature>
<feature type="chain" id="PRO_5040378347" evidence="9">
    <location>
        <begin position="27"/>
        <end position="114"/>
    </location>
</feature>
<comment type="subcellular location">
    <subcellularLocation>
        <location evidence="1">Secreted</location>
        <location evidence="1">Extracellular space</location>
        <location evidence="1">Apoplast</location>
    </subcellularLocation>
</comment>
<dbReference type="GO" id="GO:2000280">
    <property type="term" value="P:regulation of root development"/>
    <property type="evidence" value="ECO:0007669"/>
    <property type="project" value="TreeGrafter"/>
</dbReference>
<dbReference type="PANTHER" id="PTHR33348">
    <property type="entry name" value="PRECURSOR OF CEP5"/>
    <property type="match status" value="1"/>
</dbReference>
<feature type="compositionally biased region" description="Basic and acidic residues" evidence="8">
    <location>
        <begin position="56"/>
        <end position="67"/>
    </location>
</feature>
<evidence type="ECO:0000256" key="5">
    <source>
        <dbReference type="ARBA" id="ARBA00022702"/>
    </source>
</evidence>
<keyword evidence="6 9" id="KW-0732">Signal</keyword>
<protein>
    <submittedName>
        <fullName evidence="10">Uncharacterized protein</fullName>
    </submittedName>
</protein>